<comment type="caution">
    <text evidence="4">The sequence shown here is derived from an EMBL/GenBank/DDBJ whole genome shotgun (WGS) entry which is preliminary data.</text>
</comment>
<dbReference type="PANTHER" id="PTHR43046:SF14">
    <property type="entry name" value="MUTT_NUDIX FAMILY PROTEIN"/>
    <property type="match status" value="1"/>
</dbReference>
<dbReference type="Pfam" id="PF00293">
    <property type="entry name" value="NUDIX"/>
    <property type="match status" value="1"/>
</dbReference>
<evidence type="ECO:0000313" key="4">
    <source>
        <dbReference type="EMBL" id="HEF87899.1"/>
    </source>
</evidence>
<evidence type="ECO:0000256" key="1">
    <source>
        <dbReference type="ARBA" id="ARBA00001946"/>
    </source>
</evidence>
<dbReference type="PROSITE" id="PS00893">
    <property type="entry name" value="NUDIX_BOX"/>
    <property type="match status" value="1"/>
</dbReference>
<reference evidence="4" key="1">
    <citation type="journal article" date="2020" name="mSystems">
        <title>Genome- and Community-Level Interaction Insights into Carbon Utilization and Element Cycling Functions of Hydrothermarchaeota in Hydrothermal Sediment.</title>
        <authorList>
            <person name="Zhou Z."/>
            <person name="Liu Y."/>
            <person name="Xu W."/>
            <person name="Pan J."/>
            <person name="Luo Z.H."/>
            <person name="Li M."/>
        </authorList>
    </citation>
    <scope>NUCLEOTIDE SEQUENCE [LARGE SCALE GENOMIC DNA]</scope>
    <source>
        <strain evidence="4">SpSt-23</strain>
    </source>
</reference>
<dbReference type="PROSITE" id="PS51462">
    <property type="entry name" value="NUDIX"/>
    <property type="match status" value="1"/>
</dbReference>
<dbReference type="InterPro" id="IPR000086">
    <property type="entry name" value="NUDIX_hydrolase_dom"/>
</dbReference>
<keyword evidence="2" id="KW-0378">Hydrolase</keyword>
<proteinExistence type="predicted"/>
<dbReference type="InterPro" id="IPR020084">
    <property type="entry name" value="NUDIX_hydrolase_CS"/>
</dbReference>
<dbReference type="CDD" id="cd04673">
    <property type="entry name" value="NUDIX_ADPRase"/>
    <property type="match status" value="1"/>
</dbReference>
<organism evidence="4">
    <name type="scientific">Thermosphaera aggregans</name>
    <dbReference type="NCBI Taxonomy" id="54254"/>
    <lineage>
        <taxon>Archaea</taxon>
        <taxon>Thermoproteota</taxon>
        <taxon>Thermoprotei</taxon>
        <taxon>Desulfurococcales</taxon>
        <taxon>Desulfurococcaceae</taxon>
        <taxon>Thermosphaera</taxon>
    </lineage>
</organism>
<accession>A0A7C2FPW1</accession>
<evidence type="ECO:0000256" key="2">
    <source>
        <dbReference type="ARBA" id="ARBA00022801"/>
    </source>
</evidence>
<name>A0A7C2FPW1_9CREN</name>
<dbReference type="PRINTS" id="PR00502">
    <property type="entry name" value="NUDIXFAMILY"/>
</dbReference>
<dbReference type="SUPFAM" id="SSF55811">
    <property type="entry name" value="Nudix"/>
    <property type="match status" value="1"/>
</dbReference>
<dbReference type="InterPro" id="IPR020476">
    <property type="entry name" value="Nudix_hydrolase"/>
</dbReference>
<dbReference type="GO" id="GO:0016787">
    <property type="term" value="F:hydrolase activity"/>
    <property type="evidence" value="ECO:0007669"/>
    <property type="project" value="UniProtKB-KW"/>
</dbReference>
<dbReference type="InterPro" id="IPR015797">
    <property type="entry name" value="NUDIX_hydrolase-like_dom_sf"/>
</dbReference>
<comment type="cofactor">
    <cofactor evidence="1">
        <name>Mg(2+)</name>
        <dbReference type="ChEBI" id="CHEBI:18420"/>
    </cofactor>
</comment>
<sequence>MGDLSRNVRETPGEQGECIGLLIPSVGGILIEDNSVLLVKRRNPPCKGFWSIPGGRQKPGESASEAIVREMLEETGLVVEPVGVFGVIELIPRKQVEEHYVIVEFILRRVSGSLRAGSDAEDARFFPMDNLPRNTGLATREMVGELLNPGRGFLNNCCRYKVFQIEHLCETI</sequence>
<gene>
    <name evidence="4" type="ORF">ENP55_06480</name>
</gene>
<dbReference type="EMBL" id="DSJT01000035">
    <property type="protein sequence ID" value="HEF87899.1"/>
    <property type="molecule type" value="Genomic_DNA"/>
</dbReference>
<evidence type="ECO:0000259" key="3">
    <source>
        <dbReference type="PROSITE" id="PS51462"/>
    </source>
</evidence>
<protein>
    <submittedName>
        <fullName evidence="4">NUDIX domain-containing protein</fullName>
    </submittedName>
</protein>
<feature type="domain" description="Nudix hydrolase" evidence="3">
    <location>
        <begin position="21"/>
        <end position="148"/>
    </location>
</feature>
<dbReference type="AlphaFoldDB" id="A0A7C2FPW1"/>
<dbReference type="Gene3D" id="3.90.79.10">
    <property type="entry name" value="Nucleoside Triphosphate Pyrophosphohydrolase"/>
    <property type="match status" value="1"/>
</dbReference>
<dbReference type="PANTHER" id="PTHR43046">
    <property type="entry name" value="GDP-MANNOSE MANNOSYL HYDROLASE"/>
    <property type="match status" value="1"/>
</dbReference>